<reference evidence="2" key="1">
    <citation type="submission" date="2019-12" db="EMBL/GenBank/DDBJ databases">
        <title>Genome sequencing and annotation of Brassica cretica.</title>
        <authorList>
            <person name="Studholme D.J."/>
            <person name="Sarris P."/>
        </authorList>
    </citation>
    <scope>NUCLEOTIDE SEQUENCE</scope>
    <source>
        <strain evidence="2">PFS-109/04</strain>
        <tissue evidence="2">Leaf</tissue>
    </source>
</reference>
<evidence type="ECO:0000313" key="2">
    <source>
        <dbReference type="EMBL" id="KAF3583877.1"/>
    </source>
</evidence>
<protein>
    <recommendedName>
        <fullName evidence="1">F-box associated beta-propeller type 3 domain-containing protein</fullName>
    </recommendedName>
</protein>
<dbReference type="InterPro" id="IPR013187">
    <property type="entry name" value="F-box-assoc_dom_typ3"/>
</dbReference>
<dbReference type="Proteomes" id="UP000712600">
    <property type="component" value="Unassembled WGS sequence"/>
</dbReference>
<dbReference type="AlphaFoldDB" id="A0A8S9RT05"/>
<name>A0A8S9RT05_BRACR</name>
<dbReference type="EMBL" id="QGKX02000088">
    <property type="protein sequence ID" value="KAF3583877.1"/>
    <property type="molecule type" value="Genomic_DNA"/>
</dbReference>
<organism evidence="2 3">
    <name type="scientific">Brassica cretica</name>
    <name type="common">Mustard</name>
    <dbReference type="NCBI Taxonomy" id="69181"/>
    <lineage>
        <taxon>Eukaryota</taxon>
        <taxon>Viridiplantae</taxon>
        <taxon>Streptophyta</taxon>
        <taxon>Embryophyta</taxon>
        <taxon>Tracheophyta</taxon>
        <taxon>Spermatophyta</taxon>
        <taxon>Magnoliopsida</taxon>
        <taxon>eudicotyledons</taxon>
        <taxon>Gunneridae</taxon>
        <taxon>Pentapetalae</taxon>
        <taxon>rosids</taxon>
        <taxon>malvids</taxon>
        <taxon>Brassicales</taxon>
        <taxon>Brassicaceae</taxon>
        <taxon>Brassiceae</taxon>
        <taxon>Brassica</taxon>
    </lineage>
</organism>
<sequence length="125" mass="14930">MKTRKRVGIVRFLGYDPVEKLHKVLGMVHHRNDRTIEHHQVLTLGGTEKATWRMTECVEMWVLEDPERREWCKHVYRFPPMWEDVVDRQEWLVIVGVTGPNEFVMRLHIHLNLSKFTTAISTKKL</sequence>
<dbReference type="PANTHER" id="PTHR31111">
    <property type="entry name" value="BNAA05G37150D PROTEIN-RELATED"/>
    <property type="match status" value="1"/>
</dbReference>
<evidence type="ECO:0000259" key="1">
    <source>
        <dbReference type="Pfam" id="PF08268"/>
    </source>
</evidence>
<comment type="caution">
    <text evidence="2">The sequence shown here is derived from an EMBL/GenBank/DDBJ whole genome shotgun (WGS) entry which is preliminary data.</text>
</comment>
<dbReference type="Pfam" id="PF08268">
    <property type="entry name" value="FBA_3"/>
    <property type="match status" value="2"/>
</dbReference>
<feature type="domain" description="F-box associated beta-propeller type 3" evidence="1">
    <location>
        <begin position="8"/>
        <end position="57"/>
    </location>
</feature>
<feature type="domain" description="F-box associated beta-propeller type 3" evidence="1">
    <location>
        <begin position="58"/>
        <end position="105"/>
    </location>
</feature>
<gene>
    <name evidence="2" type="ORF">F2Q69_00032418</name>
</gene>
<accession>A0A8S9RT05</accession>
<dbReference type="PANTHER" id="PTHR31111:SF103">
    <property type="entry name" value="F-BOX DOMAIN-CONTAINING PROTEIN"/>
    <property type="match status" value="1"/>
</dbReference>
<evidence type="ECO:0000313" key="3">
    <source>
        <dbReference type="Proteomes" id="UP000712600"/>
    </source>
</evidence>
<proteinExistence type="predicted"/>